<dbReference type="PANTHER" id="PTHR30027">
    <property type="entry name" value="RIBOSOMAL RNA SMALL SUBUNIT METHYLTRANSFERASE E"/>
    <property type="match status" value="1"/>
</dbReference>
<proteinExistence type="inferred from homology"/>
<dbReference type="InterPro" id="IPR029026">
    <property type="entry name" value="tRNA_m1G_MTases_N"/>
</dbReference>
<evidence type="ECO:0000313" key="14">
    <source>
        <dbReference type="EMBL" id="MFD0705036.1"/>
    </source>
</evidence>
<evidence type="ECO:0000256" key="6">
    <source>
        <dbReference type="ARBA" id="ARBA00022552"/>
    </source>
</evidence>
<evidence type="ECO:0000256" key="7">
    <source>
        <dbReference type="ARBA" id="ARBA00022603"/>
    </source>
</evidence>
<dbReference type="Gene3D" id="3.40.1280.10">
    <property type="match status" value="1"/>
</dbReference>
<comment type="catalytic activity">
    <reaction evidence="11 12">
        <text>uridine(1498) in 16S rRNA + S-adenosyl-L-methionine = N(3)-methyluridine(1498) in 16S rRNA + S-adenosyl-L-homocysteine + H(+)</text>
        <dbReference type="Rhea" id="RHEA:42920"/>
        <dbReference type="Rhea" id="RHEA-COMP:10283"/>
        <dbReference type="Rhea" id="RHEA-COMP:10284"/>
        <dbReference type="ChEBI" id="CHEBI:15378"/>
        <dbReference type="ChEBI" id="CHEBI:57856"/>
        <dbReference type="ChEBI" id="CHEBI:59789"/>
        <dbReference type="ChEBI" id="CHEBI:65315"/>
        <dbReference type="ChEBI" id="CHEBI:74502"/>
        <dbReference type="EC" id="2.1.1.193"/>
    </reaction>
</comment>
<comment type="caution">
    <text evidence="14">The sequence shown here is derived from an EMBL/GenBank/DDBJ whole genome shotgun (WGS) entry which is preliminary data.</text>
</comment>
<dbReference type="EMBL" id="JBHTHQ010000021">
    <property type="protein sequence ID" value="MFD0705036.1"/>
    <property type="molecule type" value="Genomic_DNA"/>
</dbReference>
<dbReference type="PIRSF" id="PIRSF015601">
    <property type="entry name" value="MTase_slr0722"/>
    <property type="match status" value="1"/>
</dbReference>
<comment type="subcellular location">
    <subcellularLocation>
        <location evidence="1 12">Cytoplasm</location>
    </subcellularLocation>
</comment>
<accession>A0ABW2Y8X7</accession>
<dbReference type="InterPro" id="IPR046886">
    <property type="entry name" value="RsmE_MTase_dom"/>
</dbReference>
<dbReference type="SUPFAM" id="SSF75217">
    <property type="entry name" value="alpha/beta knot"/>
    <property type="match status" value="1"/>
</dbReference>
<dbReference type="Proteomes" id="UP001597036">
    <property type="component" value="Unassembled WGS sequence"/>
</dbReference>
<dbReference type="SUPFAM" id="SSF88697">
    <property type="entry name" value="PUA domain-like"/>
    <property type="match status" value="1"/>
</dbReference>
<dbReference type="NCBIfam" id="NF008693">
    <property type="entry name" value="PRK11713.2-3"/>
    <property type="match status" value="1"/>
</dbReference>
<feature type="domain" description="Ribosomal RNA small subunit methyltransferase E methyltransferase" evidence="13">
    <location>
        <begin position="87"/>
        <end position="255"/>
    </location>
</feature>
<evidence type="ECO:0000256" key="5">
    <source>
        <dbReference type="ARBA" id="ARBA00022490"/>
    </source>
</evidence>
<evidence type="ECO:0000256" key="9">
    <source>
        <dbReference type="ARBA" id="ARBA00022691"/>
    </source>
</evidence>
<organism evidence="14 15">
    <name type="scientific">Alloscardovia venturai</name>
    <dbReference type="NCBI Taxonomy" id="1769421"/>
    <lineage>
        <taxon>Bacteria</taxon>
        <taxon>Bacillati</taxon>
        <taxon>Actinomycetota</taxon>
        <taxon>Actinomycetes</taxon>
        <taxon>Bifidobacteriales</taxon>
        <taxon>Bifidobacteriaceae</taxon>
        <taxon>Alloscardovia</taxon>
    </lineage>
</organism>
<dbReference type="RefSeq" id="WP_377938737.1">
    <property type="nucleotide sequence ID" value="NZ_JBHTHQ010000021.1"/>
</dbReference>
<dbReference type="PANTHER" id="PTHR30027:SF3">
    <property type="entry name" value="16S RRNA (URACIL(1498)-N(3))-METHYLTRANSFERASE"/>
    <property type="match status" value="1"/>
</dbReference>
<gene>
    <name evidence="14" type="ORF">ACFQY8_04675</name>
</gene>
<keyword evidence="8 12" id="KW-0808">Transferase</keyword>
<reference evidence="15" key="1">
    <citation type="journal article" date="2019" name="Int. J. Syst. Evol. Microbiol.">
        <title>The Global Catalogue of Microorganisms (GCM) 10K type strain sequencing project: providing services to taxonomists for standard genome sequencing and annotation.</title>
        <authorList>
            <consortium name="The Broad Institute Genomics Platform"/>
            <consortium name="The Broad Institute Genome Sequencing Center for Infectious Disease"/>
            <person name="Wu L."/>
            <person name="Ma J."/>
        </authorList>
    </citation>
    <scope>NUCLEOTIDE SEQUENCE [LARGE SCALE GENOMIC DNA]</scope>
    <source>
        <strain evidence="15">CCM 8604</strain>
    </source>
</reference>
<dbReference type="Pfam" id="PF04452">
    <property type="entry name" value="Methyltrans_RNA"/>
    <property type="match status" value="1"/>
</dbReference>
<dbReference type="GO" id="GO:0008168">
    <property type="term" value="F:methyltransferase activity"/>
    <property type="evidence" value="ECO:0007669"/>
    <property type="project" value="UniProtKB-KW"/>
</dbReference>
<evidence type="ECO:0000313" key="15">
    <source>
        <dbReference type="Proteomes" id="UP001597036"/>
    </source>
</evidence>
<sequence length="263" mass="29009">MTLPMFVIRADMGTDIKSVEPLPDTVGSQYMLPKTISTHALKAMRVGENEQLQLCDGHGLRILASVIDDSNGVVRIDDVMREVQPHIKLGLVQALAKGGRDEQAIEMATEIGVDHVIPWQSQRSIVQWKGNKATKALSKWDDVLISATQQSRRSFVPTLHPMMTTKQLGRWMVDTIHDGDIILVLHQDATVTWSEFEQKIQTVEEGHTIWVVVGPEGGITDDEIELFKNGGAYSCVIGSNILRAASAGPVALTLLSRYLGRYA</sequence>
<evidence type="ECO:0000256" key="1">
    <source>
        <dbReference type="ARBA" id="ARBA00004496"/>
    </source>
</evidence>
<protein>
    <recommendedName>
        <fullName evidence="4 12">Ribosomal RNA small subunit methyltransferase E</fullName>
        <ecNumber evidence="3 12">2.1.1.193</ecNumber>
    </recommendedName>
</protein>
<evidence type="ECO:0000256" key="10">
    <source>
        <dbReference type="ARBA" id="ARBA00025699"/>
    </source>
</evidence>
<dbReference type="NCBIfam" id="TIGR00046">
    <property type="entry name" value="RsmE family RNA methyltransferase"/>
    <property type="match status" value="1"/>
</dbReference>
<keyword evidence="7 12" id="KW-0489">Methyltransferase</keyword>
<dbReference type="InterPro" id="IPR029028">
    <property type="entry name" value="Alpha/beta_knot_MTases"/>
</dbReference>
<dbReference type="GO" id="GO:0032259">
    <property type="term" value="P:methylation"/>
    <property type="evidence" value="ECO:0007669"/>
    <property type="project" value="UniProtKB-KW"/>
</dbReference>
<keyword evidence="5 12" id="KW-0963">Cytoplasm</keyword>
<comment type="similarity">
    <text evidence="2 12">Belongs to the RNA methyltransferase RsmE family.</text>
</comment>
<name>A0ABW2Y8X7_9BIFI</name>
<evidence type="ECO:0000256" key="8">
    <source>
        <dbReference type="ARBA" id="ARBA00022679"/>
    </source>
</evidence>
<keyword evidence="6 12" id="KW-0698">rRNA processing</keyword>
<keyword evidence="15" id="KW-1185">Reference proteome</keyword>
<evidence type="ECO:0000256" key="11">
    <source>
        <dbReference type="ARBA" id="ARBA00047944"/>
    </source>
</evidence>
<comment type="function">
    <text evidence="10 12">Specifically methylates the N3 position of the uracil ring of uridine 1498 (m3U1498) in 16S rRNA. Acts on the fully assembled 30S ribosomal subunit.</text>
</comment>
<evidence type="ECO:0000256" key="4">
    <source>
        <dbReference type="ARBA" id="ARBA00013673"/>
    </source>
</evidence>
<evidence type="ECO:0000256" key="3">
    <source>
        <dbReference type="ARBA" id="ARBA00012328"/>
    </source>
</evidence>
<dbReference type="InterPro" id="IPR015947">
    <property type="entry name" value="PUA-like_sf"/>
</dbReference>
<evidence type="ECO:0000256" key="2">
    <source>
        <dbReference type="ARBA" id="ARBA00005528"/>
    </source>
</evidence>
<evidence type="ECO:0000256" key="12">
    <source>
        <dbReference type="PIRNR" id="PIRNR015601"/>
    </source>
</evidence>
<keyword evidence="9 12" id="KW-0949">S-adenosyl-L-methionine</keyword>
<dbReference type="CDD" id="cd18084">
    <property type="entry name" value="RsmE-like"/>
    <property type="match status" value="1"/>
</dbReference>
<dbReference type="InterPro" id="IPR006700">
    <property type="entry name" value="RsmE"/>
</dbReference>
<dbReference type="EC" id="2.1.1.193" evidence="3 12"/>
<evidence type="ECO:0000259" key="13">
    <source>
        <dbReference type="Pfam" id="PF04452"/>
    </source>
</evidence>